<gene>
    <name evidence="2" type="ORF">C791_8348</name>
</gene>
<evidence type="ECO:0000313" key="2">
    <source>
        <dbReference type="EMBL" id="EMD22486.1"/>
    </source>
</evidence>
<organism evidence="2 3">
    <name type="scientific">Amycolatopsis azurea DSM 43854</name>
    <dbReference type="NCBI Taxonomy" id="1238180"/>
    <lineage>
        <taxon>Bacteria</taxon>
        <taxon>Bacillati</taxon>
        <taxon>Actinomycetota</taxon>
        <taxon>Actinomycetes</taxon>
        <taxon>Pseudonocardiales</taxon>
        <taxon>Pseudonocardiaceae</taxon>
        <taxon>Amycolatopsis</taxon>
    </lineage>
</organism>
<name>M2Q6Y7_9PSEU</name>
<evidence type="ECO:0000313" key="3">
    <source>
        <dbReference type="Proteomes" id="UP000014137"/>
    </source>
</evidence>
<protein>
    <submittedName>
        <fullName evidence="2">Uncharacterized protein</fullName>
    </submittedName>
</protein>
<evidence type="ECO:0000256" key="1">
    <source>
        <dbReference type="SAM" id="MobiDB-lite"/>
    </source>
</evidence>
<dbReference type="Proteomes" id="UP000014137">
    <property type="component" value="Unassembled WGS sequence"/>
</dbReference>
<comment type="caution">
    <text evidence="2">The sequence shown here is derived from an EMBL/GenBank/DDBJ whole genome shotgun (WGS) entry which is preliminary data.</text>
</comment>
<dbReference type="AlphaFoldDB" id="M2Q6Y7"/>
<dbReference type="PATRIC" id="fig|1238180.3.peg.7734"/>
<reference evidence="2 3" key="1">
    <citation type="submission" date="2012-10" db="EMBL/GenBank/DDBJ databases">
        <title>Genome assembly of Amycolatopsis azurea DSM 43854.</title>
        <authorList>
            <person name="Khatri I."/>
            <person name="Kaur I."/>
            <person name="Subramanian S."/>
            <person name="Mayilraj S."/>
        </authorList>
    </citation>
    <scope>NUCLEOTIDE SEQUENCE [LARGE SCALE GENOMIC DNA]</scope>
    <source>
        <strain evidence="2 3">DSM 43854</strain>
    </source>
</reference>
<feature type="region of interest" description="Disordered" evidence="1">
    <location>
        <begin position="1"/>
        <end position="38"/>
    </location>
</feature>
<dbReference type="EMBL" id="ANMG01000094">
    <property type="protein sequence ID" value="EMD22486.1"/>
    <property type="molecule type" value="Genomic_DNA"/>
</dbReference>
<proteinExistence type="predicted"/>
<accession>M2Q6Y7</accession>
<sequence length="63" mass="6962">MTGVRDSGRHLKPPRFVPDSQVERSPPGSTDIRKLPTSTLLVHRPPARTVRSYTKGREGACHA</sequence>